<feature type="non-terminal residue" evidence="1">
    <location>
        <position position="38"/>
    </location>
</feature>
<proteinExistence type="predicted"/>
<evidence type="ECO:0000313" key="2">
    <source>
        <dbReference type="Proteomes" id="UP000265520"/>
    </source>
</evidence>
<keyword evidence="2" id="KW-1185">Reference proteome</keyword>
<name>A0A392TMZ3_9FABA</name>
<dbReference type="EMBL" id="LXQA010607206">
    <property type="protein sequence ID" value="MCI61827.1"/>
    <property type="molecule type" value="Genomic_DNA"/>
</dbReference>
<accession>A0A392TMZ3</accession>
<protein>
    <submittedName>
        <fullName evidence="1">Uncharacterized protein</fullName>
    </submittedName>
</protein>
<comment type="caution">
    <text evidence="1">The sequence shown here is derived from an EMBL/GenBank/DDBJ whole genome shotgun (WGS) entry which is preliminary data.</text>
</comment>
<organism evidence="1 2">
    <name type="scientific">Trifolium medium</name>
    <dbReference type="NCBI Taxonomy" id="97028"/>
    <lineage>
        <taxon>Eukaryota</taxon>
        <taxon>Viridiplantae</taxon>
        <taxon>Streptophyta</taxon>
        <taxon>Embryophyta</taxon>
        <taxon>Tracheophyta</taxon>
        <taxon>Spermatophyta</taxon>
        <taxon>Magnoliopsida</taxon>
        <taxon>eudicotyledons</taxon>
        <taxon>Gunneridae</taxon>
        <taxon>Pentapetalae</taxon>
        <taxon>rosids</taxon>
        <taxon>fabids</taxon>
        <taxon>Fabales</taxon>
        <taxon>Fabaceae</taxon>
        <taxon>Papilionoideae</taxon>
        <taxon>50 kb inversion clade</taxon>
        <taxon>NPAAA clade</taxon>
        <taxon>Hologalegina</taxon>
        <taxon>IRL clade</taxon>
        <taxon>Trifolieae</taxon>
        <taxon>Trifolium</taxon>
    </lineage>
</organism>
<reference evidence="1 2" key="1">
    <citation type="journal article" date="2018" name="Front. Plant Sci.">
        <title>Red Clover (Trifolium pratense) and Zigzag Clover (T. medium) - A Picture of Genomic Similarities and Differences.</title>
        <authorList>
            <person name="Dluhosova J."/>
            <person name="Istvanek J."/>
            <person name="Nedelnik J."/>
            <person name="Repkova J."/>
        </authorList>
    </citation>
    <scope>NUCLEOTIDE SEQUENCE [LARGE SCALE GENOMIC DNA]</scope>
    <source>
        <strain evidence="2">cv. 10/8</strain>
        <tissue evidence="1">Leaf</tissue>
    </source>
</reference>
<sequence>MEGNLSGNCASRSLVWRGAPVNQAEQEDPLEVAHHAVG</sequence>
<dbReference type="AlphaFoldDB" id="A0A392TMZ3"/>
<dbReference type="Proteomes" id="UP000265520">
    <property type="component" value="Unassembled WGS sequence"/>
</dbReference>
<evidence type="ECO:0000313" key="1">
    <source>
        <dbReference type="EMBL" id="MCI61827.1"/>
    </source>
</evidence>